<dbReference type="InterPro" id="IPR006597">
    <property type="entry name" value="Sel1-like"/>
</dbReference>
<proteinExistence type="inferred from homology"/>
<comment type="similarity">
    <text evidence="1">Belongs to the sel-1 family.</text>
</comment>
<dbReference type="PANTHER" id="PTHR11102">
    <property type="entry name" value="SEL-1-LIKE PROTEIN"/>
    <property type="match status" value="1"/>
</dbReference>
<evidence type="ECO:0008006" key="6">
    <source>
        <dbReference type="Google" id="ProtNLM"/>
    </source>
</evidence>
<dbReference type="InterPro" id="IPR050767">
    <property type="entry name" value="Sel1_AlgK"/>
</dbReference>
<dbReference type="InterPro" id="IPR011990">
    <property type="entry name" value="TPR-like_helical_dom_sf"/>
</dbReference>
<dbReference type="Proteomes" id="UP001194580">
    <property type="component" value="Unassembled WGS sequence"/>
</dbReference>
<evidence type="ECO:0000313" key="4">
    <source>
        <dbReference type="EMBL" id="KAG0278539.1"/>
    </source>
</evidence>
<dbReference type="PANTHER" id="PTHR11102:SF160">
    <property type="entry name" value="ERAD-ASSOCIATED E3 UBIQUITIN-PROTEIN LIGASE COMPONENT HRD3"/>
    <property type="match status" value="1"/>
</dbReference>
<keyword evidence="2" id="KW-0175">Coiled coil</keyword>
<dbReference type="SMART" id="SM00671">
    <property type="entry name" value="SEL1"/>
    <property type="match status" value="4"/>
</dbReference>
<keyword evidence="5" id="KW-1185">Reference proteome</keyword>
<dbReference type="EMBL" id="JAAAIL010000188">
    <property type="protein sequence ID" value="KAG0278539.1"/>
    <property type="molecule type" value="Genomic_DNA"/>
</dbReference>
<name>A0AAD4DHS3_9FUNG</name>
<evidence type="ECO:0000256" key="3">
    <source>
        <dbReference type="SAM" id="MobiDB-lite"/>
    </source>
</evidence>
<organism evidence="4 5">
    <name type="scientific">Linnemannia exigua</name>
    <dbReference type="NCBI Taxonomy" id="604196"/>
    <lineage>
        <taxon>Eukaryota</taxon>
        <taxon>Fungi</taxon>
        <taxon>Fungi incertae sedis</taxon>
        <taxon>Mucoromycota</taxon>
        <taxon>Mortierellomycotina</taxon>
        <taxon>Mortierellomycetes</taxon>
        <taxon>Mortierellales</taxon>
        <taxon>Mortierellaceae</taxon>
        <taxon>Linnemannia</taxon>
    </lineage>
</organism>
<evidence type="ECO:0000256" key="2">
    <source>
        <dbReference type="SAM" id="Coils"/>
    </source>
</evidence>
<protein>
    <recommendedName>
        <fullName evidence="6">HCP-like protein</fullName>
    </recommendedName>
</protein>
<feature type="compositionally biased region" description="Polar residues" evidence="3">
    <location>
        <begin position="203"/>
        <end position="214"/>
    </location>
</feature>
<gene>
    <name evidence="4" type="ORF">BGZ95_003762</name>
</gene>
<dbReference type="Gene3D" id="1.25.40.10">
    <property type="entry name" value="Tetratricopeptide repeat domain"/>
    <property type="match status" value="1"/>
</dbReference>
<evidence type="ECO:0000256" key="1">
    <source>
        <dbReference type="ARBA" id="ARBA00038101"/>
    </source>
</evidence>
<dbReference type="AlphaFoldDB" id="A0AAD4DHS3"/>
<feature type="region of interest" description="Disordered" evidence="3">
    <location>
        <begin position="174"/>
        <end position="221"/>
    </location>
</feature>
<feature type="region of interest" description="Disordered" evidence="3">
    <location>
        <begin position="1"/>
        <end position="23"/>
    </location>
</feature>
<dbReference type="Pfam" id="PF08238">
    <property type="entry name" value="Sel1"/>
    <property type="match status" value="5"/>
</dbReference>
<reference evidence="4" key="1">
    <citation type="journal article" date="2020" name="Fungal Divers.">
        <title>Resolving the Mortierellaceae phylogeny through synthesis of multi-gene phylogenetics and phylogenomics.</title>
        <authorList>
            <person name="Vandepol N."/>
            <person name="Liber J."/>
            <person name="Desiro A."/>
            <person name="Na H."/>
            <person name="Kennedy M."/>
            <person name="Barry K."/>
            <person name="Grigoriev I.V."/>
            <person name="Miller A.N."/>
            <person name="O'Donnell K."/>
            <person name="Stajich J.E."/>
            <person name="Bonito G."/>
        </authorList>
    </citation>
    <scope>NUCLEOTIDE SEQUENCE</scope>
    <source>
        <strain evidence="4">NRRL 28262</strain>
    </source>
</reference>
<accession>A0AAD4DHS3</accession>
<comment type="caution">
    <text evidence="4">The sequence shown here is derived from an EMBL/GenBank/DDBJ whole genome shotgun (WGS) entry which is preliminary data.</text>
</comment>
<evidence type="ECO:0000313" key="5">
    <source>
        <dbReference type="Proteomes" id="UP001194580"/>
    </source>
</evidence>
<dbReference type="SUPFAM" id="SSF81901">
    <property type="entry name" value="HCP-like"/>
    <property type="match status" value="1"/>
</dbReference>
<sequence length="447" mass="49547">MENEPPQVQAVRPVNKDSLDSVADSRPTSKIMYFDCNVDPTTKKGFILWDDIRLAFSDALYVCHQAKVVPFMKGIDFMPLQPLRIPATPNVVLDIVVDGPLVHTEAAVSQGSSQTPVQDKEMKASVQRKAKVQKEVSDNATTTAIITKVKTATAGRNPEYGLVEAAMQNYNHIDNPAFSPKPRAPQYILRSDDNHSNGDESTDSLALTQEQPSGNGPLIDIEAPLAPHYHTAAAAFKDISPIVVKATLGDANSQVQLGEMHKIGDNVEQDYEAARYWYLKAAKQGNASAQCSVGDLYRLGLGVDFNHSTALSWYQKAADQGDASGQYSLGFMYQYGLAVEMDYAVAMDWYRKSAEQGYAFAQSRIGDLYYDGHSVTKDYSKAMEWYLIAANQDLSRYPGSSALHCKDYSIAKEWYTKAARQELPEAREALEELQRIKDSEEEDEKAK</sequence>
<feature type="coiled-coil region" evidence="2">
    <location>
        <begin position="416"/>
        <end position="446"/>
    </location>
</feature>